<dbReference type="Pfam" id="PF00069">
    <property type="entry name" value="Pkinase"/>
    <property type="match status" value="1"/>
</dbReference>
<feature type="compositionally biased region" description="Basic and acidic residues" evidence="3">
    <location>
        <begin position="657"/>
        <end position="671"/>
    </location>
</feature>
<reference evidence="5" key="1">
    <citation type="submission" date="2020-04" db="EMBL/GenBank/DDBJ databases">
        <authorList>
            <person name="Zhang T."/>
        </authorList>
    </citation>
    <scope>NUCLEOTIDE SEQUENCE</scope>
    <source>
        <strain evidence="5">HKST-UBA01</strain>
    </source>
</reference>
<dbReference type="GO" id="GO:0004672">
    <property type="term" value="F:protein kinase activity"/>
    <property type="evidence" value="ECO:0007669"/>
    <property type="project" value="InterPro"/>
</dbReference>
<dbReference type="InterPro" id="IPR000719">
    <property type="entry name" value="Prot_kinase_dom"/>
</dbReference>
<evidence type="ECO:0000313" key="6">
    <source>
        <dbReference type="Proteomes" id="UP000697710"/>
    </source>
</evidence>
<comment type="similarity">
    <text evidence="1">Belongs to the TolB family.</text>
</comment>
<dbReference type="SUPFAM" id="SSF56112">
    <property type="entry name" value="Protein kinase-like (PK-like)"/>
    <property type="match status" value="1"/>
</dbReference>
<dbReference type="Gene3D" id="3.30.200.20">
    <property type="entry name" value="Phosphorylase Kinase, domain 1"/>
    <property type="match status" value="1"/>
</dbReference>
<dbReference type="PROSITE" id="PS50011">
    <property type="entry name" value="PROTEIN_KINASE_DOM"/>
    <property type="match status" value="1"/>
</dbReference>
<dbReference type="PANTHER" id="PTHR36842:SF1">
    <property type="entry name" value="PROTEIN TOLB"/>
    <property type="match status" value="1"/>
</dbReference>
<evidence type="ECO:0000259" key="4">
    <source>
        <dbReference type="PROSITE" id="PS50011"/>
    </source>
</evidence>
<evidence type="ECO:0000256" key="3">
    <source>
        <dbReference type="SAM" id="MobiDB-lite"/>
    </source>
</evidence>
<dbReference type="PROSITE" id="PS00107">
    <property type="entry name" value="PROTEIN_KINASE_ATP"/>
    <property type="match status" value="1"/>
</dbReference>
<evidence type="ECO:0000256" key="2">
    <source>
        <dbReference type="PROSITE-ProRule" id="PRU10141"/>
    </source>
</evidence>
<keyword evidence="2" id="KW-0547">Nucleotide-binding</keyword>
<accession>A0A956M189</accession>
<proteinExistence type="inferred from homology"/>
<dbReference type="InterPro" id="IPR011009">
    <property type="entry name" value="Kinase-like_dom_sf"/>
</dbReference>
<keyword evidence="5" id="KW-0418">Kinase</keyword>
<dbReference type="Pfam" id="PF26549">
    <property type="entry name" value="Tricorn_N"/>
    <property type="match status" value="1"/>
</dbReference>
<dbReference type="InterPro" id="IPR011659">
    <property type="entry name" value="WD40"/>
</dbReference>
<evidence type="ECO:0000313" key="5">
    <source>
        <dbReference type="EMBL" id="MCA9728317.1"/>
    </source>
</evidence>
<dbReference type="GO" id="GO:0005524">
    <property type="term" value="F:ATP binding"/>
    <property type="evidence" value="ECO:0007669"/>
    <property type="project" value="UniProtKB-UniRule"/>
</dbReference>
<feature type="binding site" evidence="2">
    <location>
        <position position="54"/>
    </location>
    <ligand>
        <name>ATP</name>
        <dbReference type="ChEBI" id="CHEBI:30616"/>
    </ligand>
</feature>
<organism evidence="5 6">
    <name type="scientific">Eiseniibacteriota bacterium</name>
    <dbReference type="NCBI Taxonomy" id="2212470"/>
    <lineage>
        <taxon>Bacteria</taxon>
        <taxon>Candidatus Eiseniibacteriota</taxon>
    </lineage>
</organism>
<evidence type="ECO:0000256" key="1">
    <source>
        <dbReference type="ARBA" id="ARBA00009820"/>
    </source>
</evidence>
<dbReference type="AlphaFoldDB" id="A0A956M189"/>
<dbReference type="InterPro" id="IPR008266">
    <property type="entry name" value="Tyr_kinase_AS"/>
</dbReference>
<dbReference type="Gene3D" id="1.10.510.10">
    <property type="entry name" value="Transferase(Phosphotransferase) domain 1"/>
    <property type="match status" value="1"/>
</dbReference>
<dbReference type="Proteomes" id="UP000697710">
    <property type="component" value="Unassembled WGS sequence"/>
</dbReference>
<reference evidence="5" key="2">
    <citation type="journal article" date="2021" name="Microbiome">
        <title>Successional dynamics and alternative stable states in a saline activated sludge microbial community over 9 years.</title>
        <authorList>
            <person name="Wang Y."/>
            <person name="Ye J."/>
            <person name="Ju F."/>
            <person name="Liu L."/>
            <person name="Boyd J.A."/>
            <person name="Deng Y."/>
            <person name="Parks D.H."/>
            <person name="Jiang X."/>
            <person name="Yin X."/>
            <person name="Woodcroft B.J."/>
            <person name="Tyson G.W."/>
            <person name="Hugenholtz P."/>
            <person name="Polz M.F."/>
            <person name="Zhang T."/>
        </authorList>
    </citation>
    <scope>NUCLEOTIDE SEQUENCE</scope>
    <source>
        <strain evidence="5">HKST-UBA01</strain>
    </source>
</reference>
<dbReference type="InterPro" id="IPR017441">
    <property type="entry name" value="Protein_kinase_ATP_BS"/>
</dbReference>
<dbReference type="Gene3D" id="2.120.10.30">
    <property type="entry name" value="TolB, C-terminal domain"/>
    <property type="match status" value="3"/>
</dbReference>
<sequence length="887" mass="97502">MEDDRPERAKSRTAPVSPGTRIRQYDILAEIGRGGMGIVYRAKDTELDRFVALKCPWRELAEEPSTRRRFLHEARATSRISHPSIVPIFAVFEEDGSPWIVLHLVDGSDLQRIIERTGSRDGATIGEVIRWSVQLAEGLEAAHEQRILHRDITPRNILIDRSGRAQITDFGLARSLRNIDPLGSTPPLGLSSISSEGAIVGTPRYMSPEQVLGRDLDGRSDLFSLASVLYEVTTGGPAFPSSQLGEVFQAITSREPAPVRRFSYEIPDEWERILLKCLRKKPEDRFPDARSLLVDLRALQRDLELREYSSSVDKVSPPPRSRLRWIGLVPLLLIAALLARWAFSAKTEPDLIPKGPTVRVTSGESWDREPVLSPDGTRIAFTSDRAGSSDIYLIDARGGDALRLTDSDAEETNPAWDPDSHFIYYVSDSGEGPSIWKVGQMGGSPTLVLDDAIDPAPSPDGTRLAFARAGTDGLHRIHVVALDELTSPRVLTGNTHGKFLHYAPCWSPDGSKVVYSGFDDLWTVAANGKDQPRPLTRLGSGDTDPVFHPDGKNVLFSSRREGAEALWRISTRRSEPERLSLGSGQESHPTFSQDGSRFAYASSAGTFALVLHDVRTGSEVRLPGAQDDFMPTFSPDGSAIVFTSSRQGPTRDLWKQRLRDGAPDGDPEKLTDLPGHASHPVYSPDGRWIAFYRILDTERDVYVVSSRGGGAERITDDPGSDITPAWSPDGTELLWVSDRSGRPEVWCIGVDEGHAAGSPRMLTHVSDIPNAPCWSPDGHHVVFVGSGKQDEVWQQATEGGDPVAITRGAHAKRARYDATGRLWVVGSWDTDRLSCRIVDPRTGEPSETGVVLGSLESPPMIDVLIEPPLLCFSHETPRGSIWLIDGR</sequence>
<dbReference type="PANTHER" id="PTHR36842">
    <property type="entry name" value="PROTEIN TOLB HOMOLOG"/>
    <property type="match status" value="1"/>
</dbReference>
<dbReference type="PROSITE" id="PS00109">
    <property type="entry name" value="PROTEIN_KINASE_TYR"/>
    <property type="match status" value="1"/>
</dbReference>
<dbReference type="SUPFAM" id="SSF82171">
    <property type="entry name" value="DPP6 N-terminal domain-like"/>
    <property type="match status" value="2"/>
</dbReference>
<dbReference type="CDD" id="cd14014">
    <property type="entry name" value="STKc_PknB_like"/>
    <property type="match status" value="1"/>
</dbReference>
<feature type="region of interest" description="Disordered" evidence="3">
    <location>
        <begin position="657"/>
        <end position="678"/>
    </location>
</feature>
<dbReference type="Pfam" id="PF07676">
    <property type="entry name" value="PD40"/>
    <property type="match status" value="6"/>
</dbReference>
<protein>
    <submittedName>
        <fullName evidence="5">Serine/threonine-protein kinase</fullName>
    </submittedName>
</protein>
<dbReference type="EMBL" id="JAGQHR010000350">
    <property type="protein sequence ID" value="MCA9728317.1"/>
    <property type="molecule type" value="Genomic_DNA"/>
</dbReference>
<keyword evidence="2" id="KW-0067">ATP-binding</keyword>
<keyword evidence="5" id="KW-0808">Transferase</keyword>
<feature type="domain" description="Protein kinase" evidence="4">
    <location>
        <begin position="25"/>
        <end position="299"/>
    </location>
</feature>
<name>A0A956M189_UNCEI</name>
<comment type="caution">
    <text evidence="5">The sequence shown here is derived from an EMBL/GenBank/DDBJ whole genome shotgun (WGS) entry which is preliminary data.</text>
</comment>
<gene>
    <name evidence="5" type="ORF">KC729_11580</name>
</gene>
<dbReference type="InterPro" id="IPR011042">
    <property type="entry name" value="6-blade_b-propeller_TolB-like"/>
</dbReference>